<evidence type="ECO:0000256" key="2">
    <source>
        <dbReference type="SAM" id="Phobius"/>
    </source>
</evidence>
<keyword evidence="2" id="KW-1133">Transmembrane helix</keyword>
<feature type="transmembrane region" description="Helical" evidence="2">
    <location>
        <begin position="6"/>
        <end position="27"/>
    </location>
</feature>
<reference evidence="3 4" key="1">
    <citation type="submission" date="2020-08" db="EMBL/GenBank/DDBJ databases">
        <title>Genomic Encyclopedia of Type Strains, Phase IV (KMG-IV): sequencing the most valuable type-strain genomes for metagenomic binning, comparative biology and taxonomic classification.</title>
        <authorList>
            <person name="Goeker M."/>
        </authorList>
    </citation>
    <scope>NUCLEOTIDE SEQUENCE [LARGE SCALE GENOMIC DNA]</scope>
    <source>
        <strain evidence="3 4">DSM 12706</strain>
    </source>
</reference>
<keyword evidence="2" id="KW-0812">Transmembrane</keyword>
<dbReference type="RefSeq" id="WP_184255558.1">
    <property type="nucleotide sequence ID" value="NZ_JACHIH010000005.1"/>
</dbReference>
<evidence type="ECO:0000313" key="4">
    <source>
        <dbReference type="Proteomes" id="UP000542353"/>
    </source>
</evidence>
<feature type="region of interest" description="Disordered" evidence="1">
    <location>
        <begin position="257"/>
        <end position="288"/>
    </location>
</feature>
<evidence type="ECO:0000256" key="1">
    <source>
        <dbReference type="SAM" id="MobiDB-lite"/>
    </source>
</evidence>
<proteinExistence type="predicted"/>
<dbReference type="Proteomes" id="UP000542353">
    <property type="component" value="Unassembled WGS sequence"/>
</dbReference>
<feature type="transmembrane region" description="Helical" evidence="2">
    <location>
        <begin position="39"/>
        <end position="61"/>
    </location>
</feature>
<comment type="caution">
    <text evidence="3">The sequence shown here is derived from an EMBL/GenBank/DDBJ whole genome shotgun (WGS) entry which is preliminary data.</text>
</comment>
<accession>A0A7W8DZ55</accession>
<keyword evidence="4" id="KW-1185">Reference proteome</keyword>
<sequence>MSVIWTTVAIIAFLFPGVFFFIGLSTYERLSREIIRSGVISEIALATAVAVILHVVCLSLLSATGFRLSQFVMPFAQYDAHIRPEQVVLVSQRLMPAALYLLATAALGFGLGAITSRGIVSGWLRFLARHKWIYDVVDRDRQGGIVTVFVMTTTIEDGKALMYRGRLHDVFLRPDGKIAYVTLKNCSRYFMSFAGAVPETGDPVDLFAGQNPLRRIWDYLLIDGDNIANILFDPSSETIQATAPGFKALEQALQDIRQRPRTGAQVPDGSSVRCPGPPTNTRPTGLPE</sequence>
<gene>
    <name evidence="3" type="ORF">HNR60_001299</name>
</gene>
<name>A0A7W8DZ55_9BRAD</name>
<keyword evidence="2" id="KW-0472">Membrane</keyword>
<dbReference type="EMBL" id="JACHIH010000005">
    <property type="protein sequence ID" value="MBB5046551.1"/>
    <property type="molecule type" value="Genomic_DNA"/>
</dbReference>
<feature type="transmembrane region" description="Helical" evidence="2">
    <location>
        <begin position="97"/>
        <end position="120"/>
    </location>
</feature>
<evidence type="ECO:0000313" key="3">
    <source>
        <dbReference type="EMBL" id="MBB5046551.1"/>
    </source>
</evidence>
<organism evidence="3 4">
    <name type="scientific">Rhodopseudomonas rhenobacensis</name>
    <dbReference type="NCBI Taxonomy" id="87461"/>
    <lineage>
        <taxon>Bacteria</taxon>
        <taxon>Pseudomonadati</taxon>
        <taxon>Pseudomonadota</taxon>
        <taxon>Alphaproteobacteria</taxon>
        <taxon>Hyphomicrobiales</taxon>
        <taxon>Nitrobacteraceae</taxon>
        <taxon>Rhodopseudomonas</taxon>
    </lineage>
</organism>
<dbReference type="AlphaFoldDB" id="A0A7W8DZ55"/>
<protein>
    <submittedName>
        <fullName evidence="3">Uncharacterized protein</fullName>
    </submittedName>
</protein>